<dbReference type="Proteomes" id="UP000824219">
    <property type="component" value="Linkage Group LG20"/>
</dbReference>
<organism evidence="2 3">
    <name type="scientific">Hemibagrus wyckioides</name>
    <dbReference type="NCBI Taxonomy" id="337641"/>
    <lineage>
        <taxon>Eukaryota</taxon>
        <taxon>Metazoa</taxon>
        <taxon>Chordata</taxon>
        <taxon>Craniata</taxon>
        <taxon>Vertebrata</taxon>
        <taxon>Euteleostomi</taxon>
        <taxon>Actinopterygii</taxon>
        <taxon>Neopterygii</taxon>
        <taxon>Teleostei</taxon>
        <taxon>Ostariophysi</taxon>
        <taxon>Siluriformes</taxon>
        <taxon>Bagridae</taxon>
        <taxon>Hemibagrus</taxon>
    </lineage>
</organism>
<comment type="caution">
    <text evidence="2">The sequence shown here is derived from an EMBL/GenBank/DDBJ whole genome shotgun (WGS) entry which is preliminary data.</text>
</comment>
<sequence length="193" mass="19617">MSICPQPCGGCHSLALLPPLYSAAHVAPLCSTAYVVSPPGLAIVCHSYLLASPPPDLAMLVAPPLALTGAVTHPSFPILDIPPVPSYTGDLAPPPCSLENTALPPCLVENFTPPVPPKVITLPACLSEDATLSTCLGEDAAPPPCSGEDAALPPCSSSHVPHGQGPGQNSTNPARDSNPDTGLLENPLPLLHD</sequence>
<accession>A0A9D3SHG4</accession>
<dbReference type="AlphaFoldDB" id="A0A9D3SHG4"/>
<name>A0A9D3SHG4_9TELE</name>
<gene>
    <name evidence="2" type="ORF">KOW79_016766</name>
</gene>
<proteinExistence type="predicted"/>
<evidence type="ECO:0000313" key="2">
    <source>
        <dbReference type="EMBL" id="KAG7319623.1"/>
    </source>
</evidence>
<feature type="region of interest" description="Disordered" evidence="1">
    <location>
        <begin position="140"/>
        <end position="193"/>
    </location>
</feature>
<evidence type="ECO:0000256" key="1">
    <source>
        <dbReference type="SAM" id="MobiDB-lite"/>
    </source>
</evidence>
<reference evidence="2 3" key="1">
    <citation type="submission" date="2021-06" db="EMBL/GenBank/DDBJ databases">
        <title>Chromosome-level genome assembly of the red-tail catfish (Hemibagrus wyckioides).</title>
        <authorList>
            <person name="Shao F."/>
        </authorList>
    </citation>
    <scope>NUCLEOTIDE SEQUENCE [LARGE SCALE GENOMIC DNA]</scope>
    <source>
        <strain evidence="2">EC202008001</strain>
        <tissue evidence="2">Blood</tissue>
    </source>
</reference>
<dbReference type="EMBL" id="JAHKSW010000020">
    <property type="protein sequence ID" value="KAG7319623.1"/>
    <property type="molecule type" value="Genomic_DNA"/>
</dbReference>
<protein>
    <submittedName>
        <fullName evidence="2">Uncharacterized protein</fullName>
    </submittedName>
</protein>
<evidence type="ECO:0000313" key="3">
    <source>
        <dbReference type="Proteomes" id="UP000824219"/>
    </source>
</evidence>
<keyword evidence="3" id="KW-1185">Reference proteome</keyword>